<reference evidence="7 8" key="1">
    <citation type="journal article" date="2018" name="Sci. Rep.">
        <title>Comparative analysis of the Pocillopora damicornis genome highlights role of immune system in coral evolution.</title>
        <authorList>
            <person name="Cunning R."/>
            <person name="Bay R.A."/>
            <person name="Gillette P."/>
            <person name="Baker A.C."/>
            <person name="Traylor-Knowles N."/>
        </authorList>
    </citation>
    <scope>NUCLEOTIDE SEQUENCE [LARGE SCALE GENOMIC DNA]</scope>
    <source>
        <strain evidence="7">RSMAS</strain>
        <tissue evidence="7">Whole animal</tissue>
    </source>
</reference>
<dbReference type="EMBL" id="RCHS01002221">
    <property type="protein sequence ID" value="RMX48996.1"/>
    <property type="molecule type" value="Genomic_DNA"/>
</dbReference>
<proteinExistence type="inferred from homology"/>
<dbReference type="AlphaFoldDB" id="A0A3M6U5Y2"/>
<feature type="domain" description="Uracil-DNA glycosylase-like" evidence="6">
    <location>
        <begin position="98"/>
        <end position="267"/>
    </location>
</feature>
<evidence type="ECO:0000256" key="1">
    <source>
        <dbReference type="ARBA" id="ARBA00008184"/>
    </source>
</evidence>
<dbReference type="GO" id="GO:0004844">
    <property type="term" value="F:uracil DNA N-glycosylase activity"/>
    <property type="evidence" value="ECO:0007669"/>
    <property type="project" value="InterPro"/>
</dbReference>
<keyword evidence="2" id="KW-0227">DNA damage</keyword>
<dbReference type="InterPro" id="IPR036895">
    <property type="entry name" value="Uracil-DNA_glycosylase-like_sf"/>
</dbReference>
<dbReference type="Proteomes" id="UP000275408">
    <property type="component" value="Unassembled WGS sequence"/>
</dbReference>
<name>A0A3M6U5Y2_POCDA</name>
<feature type="chain" id="PRO_5018263057" description="Uracil-DNA glycosylase-like domain-containing protein" evidence="5">
    <location>
        <begin position="23"/>
        <end position="474"/>
    </location>
</feature>
<dbReference type="STRING" id="46731.A0A3M6U5Y2"/>
<dbReference type="PANTHER" id="PTHR11264">
    <property type="entry name" value="URACIL-DNA GLYCOSYLASE"/>
    <property type="match status" value="1"/>
</dbReference>
<dbReference type="SUPFAM" id="SSF52141">
    <property type="entry name" value="Uracil-DNA glycosylase-like"/>
    <property type="match status" value="1"/>
</dbReference>
<keyword evidence="5" id="KW-0732">Signal</keyword>
<evidence type="ECO:0000256" key="5">
    <source>
        <dbReference type="SAM" id="SignalP"/>
    </source>
</evidence>
<evidence type="ECO:0000256" key="3">
    <source>
        <dbReference type="ARBA" id="ARBA00022801"/>
    </source>
</evidence>
<evidence type="ECO:0000313" key="8">
    <source>
        <dbReference type="Proteomes" id="UP000275408"/>
    </source>
</evidence>
<keyword evidence="4" id="KW-0234">DNA repair</keyword>
<dbReference type="InterPro" id="IPR002043">
    <property type="entry name" value="UDG_fam1"/>
</dbReference>
<feature type="signal peptide" evidence="5">
    <location>
        <begin position="1"/>
        <end position="22"/>
    </location>
</feature>
<protein>
    <recommendedName>
        <fullName evidence="6">Uracil-DNA glycosylase-like domain-containing protein</fullName>
    </recommendedName>
</protein>
<dbReference type="CDD" id="cd10027">
    <property type="entry name" value="UDG-F1-like"/>
    <property type="match status" value="1"/>
</dbReference>
<comment type="similarity">
    <text evidence="1">Belongs to the uracil-DNA glycosylase (UDG) superfamily. UNG family.</text>
</comment>
<dbReference type="OrthoDB" id="5982952at2759"/>
<organism evidence="7 8">
    <name type="scientific">Pocillopora damicornis</name>
    <name type="common">Cauliflower coral</name>
    <name type="synonym">Millepora damicornis</name>
    <dbReference type="NCBI Taxonomy" id="46731"/>
    <lineage>
        <taxon>Eukaryota</taxon>
        <taxon>Metazoa</taxon>
        <taxon>Cnidaria</taxon>
        <taxon>Anthozoa</taxon>
        <taxon>Hexacorallia</taxon>
        <taxon>Scleractinia</taxon>
        <taxon>Astrocoeniina</taxon>
        <taxon>Pocilloporidae</taxon>
        <taxon>Pocillopora</taxon>
    </lineage>
</organism>
<evidence type="ECO:0000256" key="2">
    <source>
        <dbReference type="ARBA" id="ARBA00022763"/>
    </source>
</evidence>
<evidence type="ECO:0000256" key="4">
    <source>
        <dbReference type="ARBA" id="ARBA00023204"/>
    </source>
</evidence>
<dbReference type="Pfam" id="PF03167">
    <property type="entry name" value="UDG"/>
    <property type="match status" value="1"/>
</dbReference>
<gene>
    <name evidence="7" type="ORF">pdam_00008257</name>
</gene>
<accession>A0A3M6U5Y2</accession>
<dbReference type="GO" id="GO:0097510">
    <property type="term" value="P:base-excision repair, AP site formation via deaminated base removal"/>
    <property type="evidence" value="ECO:0007669"/>
    <property type="project" value="TreeGrafter"/>
</dbReference>
<keyword evidence="3" id="KW-0378">Hydrolase</keyword>
<dbReference type="Gene3D" id="3.40.470.10">
    <property type="entry name" value="Uracil-DNA glycosylase-like domain"/>
    <property type="match status" value="1"/>
</dbReference>
<evidence type="ECO:0000313" key="7">
    <source>
        <dbReference type="EMBL" id="RMX48996.1"/>
    </source>
</evidence>
<sequence>MASRYLLIVFLFAWKPDCLVKSEWCEVKYSKDRIDDPEYLKKCIPKPWKPFFEELQKKSNGVFLLKRLADDLINISKQLEDAIEPQMPLLFRAFELVEPEKVRVVILGQDPTPQKDKATGVAFHVEKPRSVPAVLHMFLEVAFEGFPVDLDKGNVMEWARQGVLLLNTALTCPHKPPNEADEEDRYKYRSHSKIWEAFTISLIKHIEVKTAGPSVWLLWGREAKKFSTYINKKQLIIEGGHPSPTGTAKHGDSFFGGNYFNGANQFLRSNERGTIDWSLSDSGLNSLKLTPENWKKKLLEEEIKIKSKLKVRRIGKMIKKKKKPRIMLKNRLKQNNKHKLYSGKIPSKRAKKIEKNREPHNQFKKRLEQIDKQLNQLPLEQLKDHYNKMVPSVNCSSPVSESGLNSLKLIPENWEQQLKNEKIKLEYELNEEMIQEERELRLRNRLKQINYQLQRIPYEQLKCHYEKIITKLPE</sequence>
<dbReference type="PANTHER" id="PTHR11264:SF0">
    <property type="entry name" value="URACIL-DNA GLYCOSYLASE"/>
    <property type="match status" value="1"/>
</dbReference>
<keyword evidence="8" id="KW-1185">Reference proteome</keyword>
<dbReference type="InterPro" id="IPR005122">
    <property type="entry name" value="Uracil-DNA_glycosylase-like"/>
</dbReference>
<evidence type="ECO:0000259" key="6">
    <source>
        <dbReference type="Pfam" id="PF03167"/>
    </source>
</evidence>
<comment type="caution">
    <text evidence="7">The sequence shown here is derived from an EMBL/GenBank/DDBJ whole genome shotgun (WGS) entry which is preliminary data.</text>
</comment>